<organism evidence="3 4">
    <name type="scientific">Paractinoplanes bogorensis</name>
    <dbReference type="NCBI Taxonomy" id="1610840"/>
    <lineage>
        <taxon>Bacteria</taxon>
        <taxon>Bacillati</taxon>
        <taxon>Actinomycetota</taxon>
        <taxon>Actinomycetes</taxon>
        <taxon>Micromonosporales</taxon>
        <taxon>Micromonosporaceae</taxon>
        <taxon>Paractinoplanes</taxon>
    </lineage>
</organism>
<evidence type="ECO:0000259" key="2">
    <source>
        <dbReference type="Pfam" id="PF03795"/>
    </source>
</evidence>
<dbReference type="Gene3D" id="3.30.70.1060">
    <property type="entry name" value="Dimeric alpha+beta barrel"/>
    <property type="match status" value="1"/>
</dbReference>
<comment type="caution">
    <text evidence="3">The sequence shown here is derived from an EMBL/GenBank/DDBJ whole genome shotgun (WGS) entry which is preliminary data.</text>
</comment>
<dbReference type="InterPro" id="IPR005545">
    <property type="entry name" value="YCII"/>
</dbReference>
<accession>A0ABS5YPU2</accession>
<evidence type="ECO:0000313" key="4">
    <source>
        <dbReference type="Proteomes" id="UP001519654"/>
    </source>
</evidence>
<feature type="domain" description="YCII-related" evidence="2">
    <location>
        <begin position="6"/>
        <end position="106"/>
    </location>
</feature>
<sequence>MPRYILIVDHRPGTSETPMDEWKPDDVRAHMDYYGALRQELLDSGELVDQHALTGPGFAREVTSDGGPPVVTDGVFPESKEFLAGFQIVDVVSEQRAFAIAARVSAVPGPGGVPLEQPIGVRRVMDESDFEAFQ</sequence>
<reference evidence="3 4" key="1">
    <citation type="submission" date="2021-06" db="EMBL/GenBank/DDBJ databases">
        <title>Actinoplanes lichenicola sp. nov., and Actinoplanes ovalisporus sp. nov., isolated from lichen in Thailand.</title>
        <authorList>
            <person name="Saeng-In P."/>
            <person name="Kanchanasin P."/>
            <person name="Yuki M."/>
            <person name="Kudo T."/>
            <person name="Ohkuma M."/>
            <person name="Phongsopitanun W."/>
            <person name="Tanasupawat S."/>
        </authorList>
    </citation>
    <scope>NUCLEOTIDE SEQUENCE [LARGE SCALE GENOMIC DNA]</scope>
    <source>
        <strain evidence="3 4">NBRC 110975</strain>
    </source>
</reference>
<proteinExistence type="inferred from homology"/>
<dbReference type="Pfam" id="PF03795">
    <property type="entry name" value="YCII"/>
    <property type="match status" value="1"/>
</dbReference>
<dbReference type="Proteomes" id="UP001519654">
    <property type="component" value="Unassembled WGS sequence"/>
</dbReference>
<dbReference type="InterPro" id="IPR011008">
    <property type="entry name" value="Dimeric_a/b-barrel"/>
</dbReference>
<evidence type="ECO:0000256" key="1">
    <source>
        <dbReference type="ARBA" id="ARBA00007689"/>
    </source>
</evidence>
<dbReference type="EMBL" id="JAHKKG010000005">
    <property type="protein sequence ID" value="MBU2665472.1"/>
    <property type="molecule type" value="Genomic_DNA"/>
</dbReference>
<dbReference type="PANTHER" id="PTHR35174">
    <property type="entry name" value="BLL7171 PROTEIN-RELATED"/>
    <property type="match status" value="1"/>
</dbReference>
<dbReference type="SUPFAM" id="SSF54909">
    <property type="entry name" value="Dimeric alpha+beta barrel"/>
    <property type="match status" value="1"/>
</dbReference>
<gene>
    <name evidence="3" type="ORF">KOI35_18350</name>
</gene>
<dbReference type="RefSeq" id="WP_215788666.1">
    <property type="nucleotide sequence ID" value="NZ_JAHKKG010000005.1"/>
</dbReference>
<name>A0ABS5YPU2_9ACTN</name>
<keyword evidence="4" id="KW-1185">Reference proteome</keyword>
<protein>
    <recommendedName>
        <fullName evidence="2">YCII-related domain-containing protein</fullName>
    </recommendedName>
</protein>
<evidence type="ECO:0000313" key="3">
    <source>
        <dbReference type="EMBL" id="MBU2665472.1"/>
    </source>
</evidence>
<comment type="similarity">
    <text evidence="1">Belongs to the YciI family.</text>
</comment>
<dbReference type="PANTHER" id="PTHR35174:SF3">
    <property type="entry name" value="BLL7171 PROTEIN"/>
    <property type="match status" value="1"/>
</dbReference>